<organism evidence="3 4">
    <name type="scientific">Streptomyces pulveraceus</name>
    <dbReference type="NCBI Taxonomy" id="68258"/>
    <lineage>
        <taxon>Bacteria</taxon>
        <taxon>Bacillati</taxon>
        <taxon>Actinomycetota</taxon>
        <taxon>Actinomycetes</taxon>
        <taxon>Kitasatosporales</taxon>
        <taxon>Streptomycetaceae</taxon>
        <taxon>Streptomyces</taxon>
    </lineage>
</organism>
<keyword evidence="2" id="KW-0472">Membrane</keyword>
<comment type="caution">
    <text evidence="3">The sequence shown here is derived from an EMBL/GenBank/DDBJ whole genome shotgun (WGS) entry which is preliminary data.</text>
</comment>
<evidence type="ECO:0000313" key="3">
    <source>
        <dbReference type="EMBL" id="MFC5912524.1"/>
    </source>
</evidence>
<keyword evidence="4" id="KW-1185">Reference proteome</keyword>
<evidence type="ECO:0000256" key="1">
    <source>
        <dbReference type="SAM" id="MobiDB-lite"/>
    </source>
</evidence>
<feature type="transmembrane region" description="Helical" evidence="2">
    <location>
        <begin position="366"/>
        <end position="384"/>
    </location>
</feature>
<dbReference type="EMBL" id="JBHSPU010000002">
    <property type="protein sequence ID" value="MFC5912524.1"/>
    <property type="molecule type" value="Genomic_DNA"/>
</dbReference>
<feature type="compositionally biased region" description="Low complexity" evidence="1">
    <location>
        <begin position="10"/>
        <end position="26"/>
    </location>
</feature>
<dbReference type="PANTHER" id="PTHR23523">
    <property type="match status" value="1"/>
</dbReference>
<feature type="transmembrane region" description="Helical" evidence="2">
    <location>
        <begin position="105"/>
        <end position="122"/>
    </location>
</feature>
<gene>
    <name evidence="3" type="ORF">ACFP1B_03590</name>
</gene>
<feature type="transmembrane region" description="Helical" evidence="2">
    <location>
        <begin position="70"/>
        <end position="93"/>
    </location>
</feature>
<feature type="transmembrane region" description="Helical" evidence="2">
    <location>
        <begin position="341"/>
        <end position="359"/>
    </location>
</feature>
<keyword evidence="2" id="KW-1133">Transmembrane helix</keyword>
<feature type="transmembrane region" description="Helical" evidence="2">
    <location>
        <begin position="421"/>
        <end position="441"/>
    </location>
</feature>
<feature type="transmembrane region" description="Helical" evidence="2">
    <location>
        <begin position="190"/>
        <end position="210"/>
    </location>
</feature>
<evidence type="ECO:0000313" key="4">
    <source>
        <dbReference type="Proteomes" id="UP001596200"/>
    </source>
</evidence>
<sequence>MSVPAPVPVPAAAQPSAAAQRPGAADPAPPRPTREGPAAAVMLVVGFVLLSLNTRVAFGQLGPLAPVAGFGTGTLTLLGLLPPLCMGLFAPLAATARRRLGEERGLFWASALLLVGAVVRILGLPGLFIGTVLVSIATAVVNVLIPVFVRSRFEPRRVGVMMGVYALSMGVGSALVAALMVPVWEASGHSWRTAIGLAAVPAALAALGIAPQLRHAGRGAEPGAARTGVPGGAGAGAVVTGVPGSMGTRAGDTGTHAGDTRTRGSGAGTQAGGAGTRGGGAGVGKGGGRSGRTGRLDGLAWSLIAFFGLQTLLFYTTLAWLPAILVDAGVAKGTAGGMQSLFILGVAIGGFLTPVLAAARTDQRPHLFGVLLVCALGYAGLLAAPASAPALWAVVLGAGLGGGQAVAGVLYVKRGRDHDHVAALSTVAQTGGYLIAAAGPVTASVLHAVTGTWTAPLFAFVGVLLLSTVASLRAGHDRPAAGPAPVAGA</sequence>
<dbReference type="InterPro" id="IPR036259">
    <property type="entry name" value="MFS_trans_sf"/>
</dbReference>
<feature type="compositionally biased region" description="Gly residues" evidence="1">
    <location>
        <begin position="265"/>
        <end position="289"/>
    </location>
</feature>
<dbReference type="SUPFAM" id="SSF103473">
    <property type="entry name" value="MFS general substrate transporter"/>
    <property type="match status" value="1"/>
</dbReference>
<accession>A0ABW1GCS0</accession>
<feature type="transmembrane region" description="Helical" evidence="2">
    <location>
        <begin position="390"/>
        <end position="412"/>
    </location>
</feature>
<feature type="region of interest" description="Disordered" evidence="1">
    <location>
        <begin position="244"/>
        <end position="289"/>
    </location>
</feature>
<dbReference type="InterPro" id="IPR052524">
    <property type="entry name" value="MFS_Cyanate_Porter"/>
</dbReference>
<evidence type="ECO:0000256" key="2">
    <source>
        <dbReference type="SAM" id="Phobius"/>
    </source>
</evidence>
<dbReference type="InterPro" id="IPR011701">
    <property type="entry name" value="MFS"/>
</dbReference>
<keyword evidence="2" id="KW-0812">Transmembrane</keyword>
<feature type="region of interest" description="Disordered" evidence="1">
    <location>
        <begin position="1"/>
        <end position="34"/>
    </location>
</feature>
<reference evidence="4" key="1">
    <citation type="journal article" date="2019" name="Int. J. Syst. Evol. Microbiol.">
        <title>The Global Catalogue of Microorganisms (GCM) 10K type strain sequencing project: providing services to taxonomists for standard genome sequencing and annotation.</title>
        <authorList>
            <consortium name="The Broad Institute Genomics Platform"/>
            <consortium name="The Broad Institute Genome Sequencing Center for Infectious Disease"/>
            <person name="Wu L."/>
            <person name="Ma J."/>
        </authorList>
    </citation>
    <scope>NUCLEOTIDE SEQUENCE [LARGE SCALE GENOMIC DNA]</scope>
    <source>
        <strain evidence="4">JCM 4147</strain>
    </source>
</reference>
<dbReference type="Pfam" id="PF07690">
    <property type="entry name" value="MFS_1"/>
    <property type="match status" value="1"/>
</dbReference>
<feature type="transmembrane region" description="Helical" evidence="2">
    <location>
        <begin position="128"/>
        <end position="149"/>
    </location>
</feature>
<feature type="transmembrane region" description="Helical" evidence="2">
    <location>
        <begin position="453"/>
        <end position="472"/>
    </location>
</feature>
<dbReference type="Proteomes" id="UP001596200">
    <property type="component" value="Unassembled WGS sequence"/>
</dbReference>
<feature type="transmembrane region" description="Helical" evidence="2">
    <location>
        <begin position="161"/>
        <end position="184"/>
    </location>
</feature>
<protein>
    <submittedName>
        <fullName evidence="3">MFS transporter</fullName>
    </submittedName>
</protein>
<proteinExistence type="predicted"/>
<dbReference type="Gene3D" id="1.20.1250.20">
    <property type="entry name" value="MFS general substrate transporter like domains"/>
    <property type="match status" value="2"/>
</dbReference>
<feature type="transmembrane region" description="Helical" evidence="2">
    <location>
        <begin position="299"/>
        <end position="321"/>
    </location>
</feature>
<dbReference type="RefSeq" id="WP_344517175.1">
    <property type="nucleotide sequence ID" value="NZ_BAAATU010000062.1"/>
</dbReference>
<name>A0ABW1GCS0_9ACTN</name>
<dbReference type="PANTHER" id="PTHR23523:SF2">
    <property type="entry name" value="2-NITROIMIDAZOLE TRANSPORTER"/>
    <property type="match status" value="1"/>
</dbReference>